<keyword evidence="3 5" id="KW-1133">Transmembrane helix</keyword>
<keyword evidence="2 5" id="KW-0812">Transmembrane</keyword>
<dbReference type="InterPro" id="IPR023352">
    <property type="entry name" value="MAPEG-like_dom_sf"/>
</dbReference>
<comment type="subcellular location">
    <subcellularLocation>
        <location evidence="1">Membrane</location>
        <topology evidence="1">Multi-pass membrane protein</topology>
    </subcellularLocation>
</comment>
<gene>
    <name evidence="6" type="ORF">I4Q42_13585</name>
</gene>
<reference evidence="6 7" key="1">
    <citation type="submission" date="2020-11" db="EMBL/GenBank/DDBJ databases">
        <title>genome sequence of strain KACC 18849.</title>
        <authorList>
            <person name="Gao J."/>
            <person name="Zhang X."/>
        </authorList>
    </citation>
    <scope>NUCLEOTIDE SEQUENCE [LARGE SCALE GENOMIC DNA]</scope>
    <source>
        <strain evidence="6 7">KACC 18849</strain>
    </source>
</reference>
<dbReference type="InterPro" id="IPR001129">
    <property type="entry name" value="Membr-assoc_MAPEG"/>
</dbReference>
<dbReference type="InterPro" id="IPR050997">
    <property type="entry name" value="MAPEG"/>
</dbReference>
<dbReference type="PANTHER" id="PTHR10250:SF15">
    <property type="entry name" value="MICROSOMAL GLUTATHIONE S-TRANSFERASE-RELATED"/>
    <property type="match status" value="1"/>
</dbReference>
<evidence type="ECO:0000256" key="1">
    <source>
        <dbReference type="ARBA" id="ARBA00004141"/>
    </source>
</evidence>
<accession>A0ABS0SYS4</accession>
<dbReference type="Proteomes" id="UP000639859">
    <property type="component" value="Unassembled WGS sequence"/>
</dbReference>
<feature type="transmembrane region" description="Helical" evidence="5">
    <location>
        <begin position="105"/>
        <end position="130"/>
    </location>
</feature>
<sequence>MQSHALVAIVTLAALICYIWITLRVGGARRRTGIQAPAMTGHPDLERHVRVQANTLEWLPIFLPSLWLFAWYWSDLVAAALGVVWILGRIIYALSYTADPKKRGLGFAIQGLATFALLLGALGRAVWVAVTVGM</sequence>
<dbReference type="PANTHER" id="PTHR10250">
    <property type="entry name" value="MICROSOMAL GLUTATHIONE S-TRANSFERASE"/>
    <property type="match status" value="1"/>
</dbReference>
<evidence type="ECO:0000256" key="3">
    <source>
        <dbReference type="ARBA" id="ARBA00022989"/>
    </source>
</evidence>
<feature type="transmembrane region" description="Helical" evidence="5">
    <location>
        <begin position="6"/>
        <end position="23"/>
    </location>
</feature>
<dbReference type="SUPFAM" id="SSF161084">
    <property type="entry name" value="MAPEG domain-like"/>
    <property type="match status" value="1"/>
</dbReference>
<keyword evidence="4 5" id="KW-0472">Membrane</keyword>
<organism evidence="6 7">
    <name type="scientific">Caulobacter hibisci</name>
    <dbReference type="NCBI Taxonomy" id="2035993"/>
    <lineage>
        <taxon>Bacteria</taxon>
        <taxon>Pseudomonadati</taxon>
        <taxon>Pseudomonadota</taxon>
        <taxon>Alphaproteobacteria</taxon>
        <taxon>Caulobacterales</taxon>
        <taxon>Caulobacteraceae</taxon>
        <taxon>Caulobacter</taxon>
    </lineage>
</organism>
<evidence type="ECO:0000313" key="6">
    <source>
        <dbReference type="EMBL" id="MBI1684699.1"/>
    </source>
</evidence>
<dbReference type="Gene3D" id="1.20.120.550">
    <property type="entry name" value="Membrane associated eicosanoid/glutathione metabolism-like domain"/>
    <property type="match status" value="1"/>
</dbReference>
<name>A0ABS0SYS4_9CAUL</name>
<evidence type="ECO:0000313" key="7">
    <source>
        <dbReference type="Proteomes" id="UP000639859"/>
    </source>
</evidence>
<keyword evidence="7" id="KW-1185">Reference proteome</keyword>
<evidence type="ECO:0000256" key="4">
    <source>
        <dbReference type="ARBA" id="ARBA00023136"/>
    </source>
</evidence>
<protein>
    <submittedName>
        <fullName evidence="6">MAPEG family protein</fullName>
    </submittedName>
</protein>
<dbReference type="RefSeq" id="WP_232793103.1">
    <property type="nucleotide sequence ID" value="NZ_JADWOX010000008.1"/>
</dbReference>
<evidence type="ECO:0000256" key="5">
    <source>
        <dbReference type="SAM" id="Phobius"/>
    </source>
</evidence>
<dbReference type="Pfam" id="PF01124">
    <property type="entry name" value="MAPEG"/>
    <property type="match status" value="1"/>
</dbReference>
<comment type="caution">
    <text evidence="6">The sequence shown here is derived from an EMBL/GenBank/DDBJ whole genome shotgun (WGS) entry which is preliminary data.</text>
</comment>
<feature type="transmembrane region" description="Helical" evidence="5">
    <location>
        <begin position="79"/>
        <end position="98"/>
    </location>
</feature>
<evidence type="ECO:0000256" key="2">
    <source>
        <dbReference type="ARBA" id="ARBA00022692"/>
    </source>
</evidence>
<proteinExistence type="predicted"/>
<dbReference type="EMBL" id="JADWOX010000008">
    <property type="protein sequence ID" value="MBI1684699.1"/>
    <property type="molecule type" value="Genomic_DNA"/>
</dbReference>